<accession>A0ABX7NYW6</accession>
<dbReference type="RefSeq" id="WP_206725687.1">
    <property type="nucleotide sequence ID" value="NZ_CP071090.1"/>
</dbReference>
<dbReference type="EMBL" id="CP071090">
    <property type="protein sequence ID" value="QSQ24120.1"/>
    <property type="molecule type" value="Genomic_DNA"/>
</dbReference>
<name>A0ABX7NYW6_9BACT</name>
<evidence type="ECO:0000313" key="2">
    <source>
        <dbReference type="EMBL" id="QSQ24120.1"/>
    </source>
</evidence>
<reference evidence="2 3" key="1">
    <citation type="submission" date="2021-02" db="EMBL/GenBank/DDBJ databases">
        <title>De Novo genome assembly of isolated myxobacteria.</title>
        <authorList>
            <person name="Stevens D.C."/>
        </authorList>
    </citation>
    <scope>NUCLEOTIDE SEQUENCE [LARGE SCALE GENOMIC DNA]</scope>
    <source>
        <strain evidence="3">SCPEA02</strain>
    </source>
</reference>
<keyword evidence="1" id="KW-0472">Membrane</keyword>
<organism evidence="2 3">
    <name type="scientific">Pyxidicoccus parkwayensis</name>
    <dbReference type="NCBI Taxonomy" id="2813578"/>
    <lineage>
        <taxon>Bacteria</taxon>
        <taxon>Pseudomonadati</taxon>
        <taxon>Myxococcota</taxon>
        <taxon>Myxococcia</taxon>
        <taxon>Myxococcales</taxon>
        <taxon>Cystobacterineae</taxon>
        <taxon>Myxococcaceae</taxon>
        <taxon>Pyxidicoccus</taxon>
    </lineage>
</organism>
<dbReference type="InterPro" id="IPR008621">
    <property type="entry name" value="Cbb3-typ_cyt_oxidase_comp"/>
</dbReference>
<dbReference type="Proteomes" id="UP000662747">
    <property type="component" value="Chromosome"/>
</dbReference>
<proteinExistence type="predicted"/>
<dbReference type="Pfam" id="PF05545">
    <property type="entry name" value="FixQ"/>
    <property type="match status" value="1"/>
</dbReference>
<evidence type="ECO:0000256" key="1">
    <source>
        <dbReference type="SAM" id="Phobius"/>
    </source>
</evidence>
<keyword evidence="1" id="KW-1133">Transmembrane helix</keyword>
<keyword evidence="3" id="KW-1185">Reference proteome</keyword>
<evidence type="ECO:0000313" key="3">
    <source>
        <dbReference type="Proteomes" id="UP000662747"/>
    </source>
</evidence>
<gene>
    <name evidence="2" type="ORF">JY651_03850</name>
</gene>
<feature type="transmembrane region" description="Helical" evidence="1">
    <location>
        <begin position="12"/>
        <end position="34"/>
    </location>
</feature>
<protein>
    <submittedName>
        <fullName evidence="2">CcoQ/FixQ family Cbb3-type cytochrome c oxidase assembly chaperone</fullName>
    </submittedName>
</protein>
<keyword evidence="1" id="KW-0812">Transmembrane</keyword>
<sequence>MYKQFYEGMELTHLPLFALWLFIAVFLGVCVWVFGARRSRDFDALAQMPLSAQGEQGHE</sequence>